<dbReference type="AlphaFoldDB" id="A0A9J6QI73"/>
<dbReference type="Proteomes" id="UP001065549">
    <property type="component" value="Unassembled WGS sequence"/>
</dbReference>
<gene>
    <name evidence="1" type="ORF">OBO34_02405</name>
</gene>
<accession>A0A9J6QI73</accession>
<dbReference type="RefSeq" id="WP_253020650.1">
    <property type="nucleotide sequence ID" value="NZ_JAJAGH010000005.1"/>
</dbReference>
<dbReference type="EMBL" id="JAOSHN010000001">
    <property type="protein sequence ID" value="MCU7377200.1"/>
    <property type="molecule type" value="Genomic_DNA"/>
</dbReference>
<sequence>MVKVSPREEENEKIYHNLLESFLASRCSMGARRIAPERTNRKFVSDTT</sequence>
<proteinExistence type="predicted"/>
<name>A0A9J6QI73_9FIRM</name>
<evidence type="ECO:0000313" key="2">
    <source>
        <dbReference type="Proteomes" id="UP001065549"/>
    </source>
</evidence>
<protein>
    <submittedName>
        <fullName evidence="1">Uncharacterized protein</fullName>
    </submittedName>
</protein>
<reference evidence="1" key="1">
    <citation type="submission" date="2022-09" db="EMBL/GenBank/DDBJ databases">
        <title>Culturomic study of gut microbiota in children with autism spectrum disorder.</title>
        <authorList>
            <person name="Efimov B.A."/>
            <person name="Chaplin A.V."/>
            <person name="Sokolova S.R."/>
            <person name="Pikina A.P."/>
            <person name="Korzhanova M."/>
            <person name="Belova V."/>
            <person name="Korostin D."/>
        </authorList>
    </citation>
    <scope>NUCLEOTIDE SEQUENCE</scope>
    <source>
        <strain evidence="1">ASD5510</strain>
    </source>
</reference>
<comment type="caution">
    <text evidence="1">The sequence shown here is derived from an EMBL/GenBank/DDBJ whole genome shotgun (WGS) entry which is preliminary data.</text>
</comment>
<evidence type="ECO:0000313" key="1">
    <source>
        <dbReference type="EMBL" id="MCU7377200.1"/>
    </source>
</evidence>
<organism evidence="1 2">
    <name type="scientific">Hominibacterium faecale</name>
    <dbReference type="NCBI Taxonomy" id="2839743"/>
    <lineage>
        <taxon>Bacteria</taxon>
        <taxon>Bacillati</taxon>
        <taxon>Bacillota</taxon>
        <taxon>Clostridia</taxon>
        <taxon>Peptostreptococcales</taxon>
        <taxon>Anaerovoracaceae</taxon>
        <taxon>Hominibacterium</taxon>
    </lineage>
</organism>
<keyword evidence="2" id="KW-1185">Reference proteome</keyword>